<feature type="domain" description="DUF4378" evidence="2">
    <location>
        <begin position="142"/>
        <end position="294"/>
    </location>
</feature>
<dbReference type="Proteomes" id="UP001153555">
    <property type="component" value="Unassembled WGS sequence"/>
</dbReference>
<dbReference type="OrthoDB" id="1925259at2759"/>
<keyword evidence="4" id="KW-1185">Reference proteome</keyword>
<dbReference type="AlphaFoldDB" id="A0A9N7RBZ2"/>
<feature type="region of interest" description="Disordered" evidence="1">
    <location>
        <begin position="21"/>
        <end position="94"/>
    </location>
</feature>
<evidence type="ECO:0000259" key="2">
    <source>
        <dbReference type="Pfam" id="PF14309"/>
    </source>
</evidence>
<name>A0A9N7RBZ2_STRHE</name>
<dbReference type="PANTHER" id="PTHR46836">
    <property type="entry name" value="AFADIN"/>
    <property type="match status" value="1"/>
</dbReference>
<dbReference type="Pfam" id="PF14309">
    <property type="entry name" value="DUF4378"/>
    <property type="match status" value="1"/>
</dbReference>
<gene>
    <name evidence="3" type="ORF">SHERM_19630</name>
</gene>
<accession>A0A9N7RBZ2</accession>
<dbReference type="PANTHER" id="PTHR46836:SF8">
    <property type="entry name" value="AFADIN"/>
    <property type="match status" value="1"/>
</dbReference>
<evidence type="ECO:0000313" key="3">
    <source>
        <dbReference type="EMBL" id="CAA0822015.1"/>
    </source>
</evidence>
<dbReference type="InterPro" id="IPR025486">
    <property type="entry name" value="DUF4378"/>
</dbReference>
<dbReference type="EMBL" id="CACSLK010021934">
    <property type="protein sequence ID" value="CAA0822015.1"/>
    <property type="molecule type" value="Genomic_DNA"/>
</dbReference>
<comment type="caution">
    <text evidence="3">The sequence shown here is derived from an EMBL/GenBank/DDBJ whole genome shotgun (WGS) entry which is preliminary data.</text>
</comment>
<proteinExistence type="predicted"/>
<feature type="compositionally biased region" description="Polar residues" evidence="1">
    <location>
        <begin position="65"/>
        <end position="74"/>
    </location>
</feature>
<evidence type="ECO:0000313" key="4">
    <source>
        <dbReference type="Proteomes" id="UP001153555"/>
    </source>
</evidence>
<evidence type="ECO:0000256" key="1">
    <source>
        <dbReference type="SAM" id="MobiDB-lite"/>
    </source>
</evidence>
<organism evidence="3 4">
    <name type="scientific">Striga hermonthica</name>
    <name type="common">Purple witchweed</name>
    <name type="synonym">Buchnera hermonthica</name>
    <dbReference type="NCBI Taxonomy" id="68872"/>
    <lineage>
        <taxon>Eukaryota</taxon>
        <taxon>Viridiplantae</taxon>
        <taxon>Streptophyta</taxon>
        <taxon>Embryophyta</taxon>
        <taxon>Tracheophyta</taxon>
        <taxon>Spermatophyta</taxon>
        <taxon>Magnoliopsida</taxon>
        <taxon>eudicotyledons</taxon>
        <taxon>Gunneridae</taxon>
        <taxon>Pentapetalae</taxon>
        <taxon>asterids</taxon>
        <taxon>lamiids</taxon>
        <taxon>Lamiales</taxon>
        <taxon>Orobanchaceae</taxon>
        <taxon>Buchnereae</taxon>
        <taxon>Striga</taxon>
    </lineage>
</organism>
<protein>
    <recommendedName>
        <fullName evidence="2">DUF4378 domain-containing protein</fullName>
    </recommendedName>
</protein>
<reference evidence="3" key="1">
    <citation type="submission" date="2019-12" db="EMBL/GenBank/DDBJ databases">
        <authorList>
            <person name="Scholes J."/>
        </authorList>
    </citation>
    <scope>NUCLEOTIDE SEQUENCE</scope>
</reference>
<sequence>MSAKADACRSPMVDVVMISEPVSTTVSPEPSTLVQKQPSSVMEGDESAFQEQGNCGAQELDQVPTKPSSLSSPCTGAELASSECSKEADHPSPTSVLEAPFIEDASSAESFERVAIEEEDAQPSPIVPEENHTKGPEGWEAHYALDVLITSGLPQELEFSMFRTSWYSPDCSLDPKLFDTLEKKYGDDDETKWERKLLFDRINFALQKIFVEHVDPCPWVMPKSTGWNLVKWRTRGIIVDSVDDKLIDQLELPQVEMMSEKAVGQEMGWAGPRGEVKMVGNEIETLLMDDMVTEVILCM</sequence>
<feature type="compositionally biased region" description="Polar residues" evidence="1">
    <location>
        <begin position="21"/>
        <end position="40"/>
    </location>
</feature>